<dbReference type="EMBL" id="KN825045">
    <property type="protein sequence ID" value="KIK95384.1"/>
    <property type="molecule type" value="Genomic_DNA"/>
</dbReference>
<evidence type="ECO:0000256" key="2">
    <source>
        <dbReference type="ARBA" id="ARBA00022723"/>
    </source>
</evidence>
<feature type="compositionally biased region" description="Polar residues" evidence="7">
    <location>
        <begin position="498"/>
        <end position="514"/>
    </location>
</feature>
<evidence type="ECO:0000256" key="4">
    <source>
        <dbReference type="ARBA" id="ARBA00022833"/>
    </source>
</evidence>
<evidence type="ECO:0000256" key="1">
    <source>
        <dbReference type="ARBA" id="ARBA00004123"/>
    </source>
</evidence>
<dbReference type="OrthoDB" id="1112565at2759"/>
<comment type="subcellular location">
    <subcellularLocation>
        <location evidence="1">Nucleus</location>
    </subcellularLocation>
</comment>
<dbReference type="PANTHER" id="PTHR24215">
    <property type="entry name" value="RHO-GTPASE-ACTIVATING PROTEIN LRG1"/>
    <property type="match status" value="1"/>
</dbReference>
<feature type="region of interest" description="Disordered" evidence="7">
    <location>
        <begin position="50"/>
        <end position="136"/>
    </location>
</feature>
<feature type="region of interest" description="Disordered" evidence="7">
    <location>
        <begin position="393"/>
        <end position="432"/>
    </location>
</feature>
<feature type="compositionally biased region" description="Polar residues" evidence="7">
    <location>
        <begin position="421"/>
        <end position="432"/>
    </location>
</feature>
<evidence type="ECO:0000259" key="8">
    <source>
        <dbReference type="PROSITE" id="PS50023"/>
    </source>
</evidence>
<gene>
    <name evidence="9" type="ORF">PAXRUDRAFT_140780</name>
</gene>
<feature type="domain" description="LIM zinc-binding" evidence="8">
    <location>
        <begin position="587"/>
        <end position="663"/>
    </location>
</feature>
<dbReference type="PROSITE" id="PS00478">
    <property type="entry name" value="LIM_DOMAIN_1"/>
    <property type="match status" value="1"/>
</dbReference>
<dbReference type="Pfam" id="PF00412">
    <property type="entry name" value="LIM"/>
    <property type="match status" value="1"/>
</dbReference>
<feature type="compositionally biased region" description="Basic and acidic residues" evidence="7">
    <location>
        <begin position="398"/>
        <end position="407"/>
    </location>
</feature>
<evidence type="ECO:0000313" key="9">
    <source>
        <dbReference type="EMBL" id="KIK95384.1"/>
    </source>
</evidence>
<dbReference type="Gene3D" id="2.10.110.10">
    <property type="entry name" value="Cysteine Rich Protein"/>
    <property type="match status" value="3"/>
</dbReference>
<keyword evidence="3" id="KW-0677">Repeat</keyword>
<dbReference type="GO" id="GO:0005737">
    <property type="term" value="C:cytoplasm"/>
    <property type="evidence" value="ECO:0007669"/>
    <property type="project" value="TreeGrafter"/>
</dbReference>
<feature type="region of interest" description="Disordered" evidence="7">
    <location>
        <begin position="445"/>
        <end position="573"/>
    </location>
</feature>
<name>A0A0D0E3F0_9AGAM</name>
<keyword evidence="2 6" id="KW-0479">Metal-binding</keyword>
<dbReference type="GO" id="GO:0046872">
    <property type="term" value="F:metal ion binding"/>
    <property type="evidence" value="ECO:0007669"/>
    <property type="project" value="UniProtKB-KW"/>
</dbReference>
<accession>A0A0D0E3F0</accession>
<feature type="compositionally biased region" description="Polar residues" evidence="7">
    <location>
        <begin position="50"/>
        <end position="77"/>
    </location>
</feature>
<protein>
    <recommendedName>
        <fullName evidence="8">LIM zinc-binding domain-containing protein</fullName>
    </recommendedName>
</protein>
<feature type="compositionally biased region" description="Low complexity" evidence="7">
    <location>
        <begin position="78"/>
        <end position="91"/>
    </location>
</feature>
<reference evidence="10" key="2">
    <citation type="submission" date="2015-01" db="EMBL/GenBank/DDBJ databases">
        <title>Evolutionary Origins and Diversification of the Mycorrhizal Mutualists.</title>
        <authorList>
            <consortium name="DOE Joint Genome Institute"/>
            <consortium name="Mycorrhizal Genomics Consortium"/>
            <person name="Kohler A."/>
            <person name="Kuo A."/>
            <person name="Nagy L.G."/>
            <person name="Floudas D."/>
            <person name="Copeland A."/>
            <person name="Barry K.W."/>
            <person name="Cichocki N."/>
            <person name="Veneault-Fourrey C."/>
            <person name="LaButti K."/>
            <person name="Lindquist E.A."/>
            <person name="Lipzen A."/>
            <person name="Lundell T."/>
            <person name="Morin E."/>
            <person name="Murat C."/>
            <person name="Riley R."/>
            <person name="Ohm R."/>
            <person name="Sun H."/>
            <person name="Tunlid A."/>
            <person name="Henrissat B."/>
            <person name="Grigoriev I.V."/>
            <person name="Hibbett D.S."/>
            <person name="Martin F."/>
        </authorList>
    </citation>
    <scope>NUCLEOTIDE SEQUENCE [LARGE SCALE GENOMIC DNA]</scope>
    <source>
        <strain evidence="10">Ve08.2h10</strain>
    </source>
</reference>
<organism evidence="9 10">
    <name type="scientific">Paxillus rubicundulus Ve08.2h10</name>
    <dbReference type="NCBI Taxonomy" id="930991"/>
    <lineage>
        <taxon>Eukaryota</taxon>
        <taxon>Fungi</taxon>
        <taxon>Dikarya</taxon>
        <taxon>Basidiomycota</taxon>
        <taxon>Agaricomycotina</taxon>
        <taxon>Agaricomycetes</taxon>
        <taxon>Agaricomycetidae</taxon>
        <taxon>Boletales</taxon>
        <taxon>Paxilineae</taxon>
        <taxon>Paxillaceae</taxon>
        <taxon>Paxillus</taxon>
    </lineage>
</organism>
<evidence type="ECO:0000256" key="3">
    <source>
        <dbReference type="ARBA" id="ARBA00022737"/>
    </source>
</evidence>
<feature type="domain" description="LIM zinc-binding" evidence="8">
    <location>
        <begin position="210"/>
        <end position="274"/>
    </location>
</feature>
<feature type="region of interest" description="Disordered" evidence="7">
    <location>
        <begin position="703"/>
        <end position="742"/>
    </location>
</feature>
<reference evidence="9 10" key="1">
    <citation type="submission" date="2014-04" db="EMBL/GenBank/DDBJ databases">
        <authorList>
            <consortium name="DOE Joint Genome Institute"/>
            <person name="Kuo A."/>
            <person name="Kohler A."/>
            <person name="Jargeat P."/>
            <person name="Nagy L.G."/>
            <person name="Floudas D."/>
            <person name="Copeland A."/>
            <person name="Barry K.W."/>
            <person name="Cichocki N."/>
            <person name="Veneault-Fourrey C."/>
            <person name="LaButti K."/>
            <person name="Lindquist E.A."/>
            <person name="Lipzen A."/>
            <person name="Lundell T."/>
            <person name="Morin E."/>
            <person name="Murat C."/>
            <person name="Sun H."/>
            <person name="Tunlid A."/>
            <person name="Henrissat B."/>
            <person name="Grigoriev I.V."/>
            <person name="Hibbett D.S."/>
            <person name="Martin F."/>
            <person name="Nordberg H.P."/>
            <person name="Cantor M.N."/>
            <person name="Hua S.X."/>
        </authorList>
    </citation>
    <scope>NUCLEOTIDE SEQUENCE [LARGE SCALE GENOMIC DNA]</scope>
    <source>
        <strain evidence="9 10">Ve08.2h10</strain>
    </source>
</reference>
<feature type="compositionally biased region" description="Polar residues" evidence="7">
    <location>
        <begin position="470"/>
        <end position="491"/>
    </location>
</feature>
<sequence>MGFCRRCGDIVTDARCKCGGTAVAPVVQWSTSKDQTTDKWSKTYVSLENSQACPPNQIGSTPSGSQFASNNDPEQSARNPPFNRFPRPNSFHSPRHSASLSSRITSHIQSTTRPPSPLKRPMKAHEPSPPPSPTTLAARAGIFQAPNAPELSKAYGSVLQPKESLGTYSCTICSTEFQPDATIYPNPSVSELSDRFLCRPCFIINGGSKGDCPVCRRPVLILKSEGGFVETSGRVWHKKCFSCQGCHKNMGDTPMVDLLGQPSCADCFDNCLKRNSTPVKSYPSPTLDKVDKRTPVTFRSDPRILDNNPAFDEPEQRLGVTKNREGSPVLEELTQRLNAVLNRTPRDSSPSMLSPSHQICMDDRESSPLMHRTLERKKSATFTPLTFFSGNDLVNDPFHADSSRESRTTTPSRTIHERFSSPEQNHPRSQGRASIDAIEEMKRRFMKQASSSPVSLAESASFPDSPSSSIGMTSPTSTPSRIPRISRTSGSPALRHAVSTSSLRSSGMSWTPSTPDLIPDTSDAMTASSGPSSPPALSPRSFSSGRKDHIPTSDTTPERPTSGTMTPKSTDSLSRLSIPAATLFSGSLCAKCGGSLFATGGNGRFVTVPELSAIGPPKTYHTECFRCVMCEGPFRETSNGQAVFVRGEGGACHIECAPPESAHAKSLAISSPVKPAFPDSPITPPLLPVRCTIQTSSHLLASGTTHTQPLKGSPNVNSNRYSSSRYERPPLSAPTVPASSSRFGGSSTCPGCQKSVSPMEMGVVPGPQGSRWHATCLVCGGKGAGKTRRAKSQPGCGKRLDSAAKQDIEGGVWCRECLHLLPLDLRISQVESPIKPLVPSFTGRSTGGGSFVAPQFMGTTTIARQFTGRGGGDVGIMRQLSGGGLSPTRQLTNSPTKQLGLVTPRPRPKSVIGMRNGKSVDEGRGMFLVRQMTGGGGSFAS</sequence>
<dbReference type="PROSITE" id="PS50023">
    <property type="entry name" value="LIM_DOMAIN_2"/>
    <property type="match status" value="2"/>
</dbReference>
<feature type="compositionally biased region" description="Polar residues" evidence="7">
    <location>
        <begin position="887"/>
        <end position="897"/>
    </location>
</feature>
<feature type="compositionally biased region" description="Low complexity" evidence="7">
    <location>
        <begin position="713"/>
        <end position="724"/>
    </location>
</feature>
<dbReference type="InParanoid" id="A0A0D0E3F0"/>
<dbReference type="STRING" id="930991.A0A0D0E3F0"/>
<keyword evidence="6" id="KW-0440">LIM domain</keyword>
<dbReference type="AlphaFoldDB" id="A0A0D0E3F0"/>
<dbReference type="GO" id="GO:0030036">
    <property type="term" value="P:actin cytoskeleton organization"/>
    <property type="evidence" value="ECO:0007669"/>
    <property type="project" value="TreeGrafter"/>
</dbReference>
<evidence type="ECO:0000256" key="7">
    <source>
        <dbReference type="SAM" id="MobiDB-lite"/>
    </source>
</evidence>
<keyword evidence="4 6" id="KW-0862">Zinc</keyword>
<evidence type="ECO:0000256" key="5">
    <source>
        <dbReference type="ARBA" id="ARBA00023242"/>
    </source>
</evidence>
<dbReference type="CDD" id="cd08368">
    <property type="entry name" value="LIM"/>
    <property type="match status" value="2"/>
</dbReference>
<dbReference type="GO" id="GO:0030695">
    <property type="term" value="F:GTPase regulator activity"/>
    <property type="evidence" value="ECO:0007669"/>
    <property type="project" value="UniProtKB-ARBA"/>
</dbReference>
<feature type="region of interest" description="Disordered" evidence="7">
    <location>
        <begin position="883"/>
        <end position="917"/>
    </location>
</feature>
<dbReference type="Proteomes" id="UP000054538">
    <property type="component" value="Unassembled WGS sequence"/>
</dbReference>
<proteinExistence type="predicted"/>
<evidence type="ECO:0000313" key="10">
    <source>
        <dbReference type="Proteomes" id="UP000054538"/>
    </source>
</evidence>
<feature type="compositionally biased region" description="Polar residues" evidence="7">
    <location>
        <begin position="552"/>
        <end position="573"/>
    </location>
</feature>
<dbReference type="HOGENOM" id="CLU_003767_0_0_1"/>
<keyword evidence="10" id="KW-1185">Reference proteome</keyword>
<feature type="compositionally biased region" description="Low complexity" evidence="7">
    <location>
        <begin position="449"/>
        <end position="469"/>
    </location>
</feature>
<dbReference type="SMART" id="SM00132">
    <property type="entry name" value="LIM"/>
    <property type="match status" value="3"/>
</dbReference>
<feature type="compositionally biased region" description="Polar residues" evidence="7">
    <location>
        <begin position="96"/>
        <end position="113"/>
    </location>
</feature>
<keyword evidence="5" id="KW-0539">Nucleus</keyword>
<evidence type="ECO:0000256" key="6">
    <source>
        <dbReference type="PROSITE-ProRule" id="PRU00125"/>
    </source>
</evidence>
<dbReference type="GO" id="GO:0005634">
    <property type="term" value="C:nucleus"/>
    <property type="evidence" value="ECO:0007669"/>
    <property type="project" value="UniProtKB-SubCell"/>
</dbReference>
<dbReference type="PANTHER" id="PTHR24215:SF35">
    <property type="entry name" value="MUSCLE LIM PROTEIN MLP84B"/>
    <property type="match status" value="1"/>
</dbReference>
<dbReference type="InterPro" id="IPR001781">
    <property type="entry name" value="Znf_LIM"/>
</dbReference>